<evidence type="ECO:0000313" key="2">
    <source>
        <dbReference type="EMBL" id="KAK0476972.1"/>
    </source>
</evidence>
<dbReference type="EMBL" id="JAUEPR010000018">
    <property type="protein sequence ID" value="KAK0476972.1"/>
    <property type="molecule type" value="Genomic_DNA"/>
</dbReference>
<organism evidence="2 3">
    <name type="scientific">Armillaria novae-zelandiae</name>
    <dbReference type="NCBI Taxonomy" id="153914"/>
    <lineage>
        <taxon>Eukaryota</taxon>
        <taxon>Fungi</taxon>
        <taxon>Dikarya</taxon>
        <taxon>Basidiomycota</taxon>
        <taxon>Agaricomycotina</taxon>
        <taxon>Agaricomycetes</taxon>
        <taxon>Agaricomycetidae</taxon>
        <taxon>Agaricales</taxon>
        <taxon>Marasmiineae</taxon>
        <taxon>Physalacriaceae</taxon>
        <taxon>Armillaria</taxon>
    </lineage>
</organism>
<sequence>MSEPTNKDNEVVIAERGDQRFAIPKHISLERSFSSCEAFANQQLDTAGSTFVTSSLRGHEGREVRIPKQHWAEVQPLIRSVKIQPPPPPSTVISDIVKTIIWAVVSMAVVIFLKVNVSRGKAIVCVLPSYEPLFLAFYDNITGPTHLRNVKRVTENLHSVIG</sequence>
<reference evidence="2" key="1">
    <citation type="submission" date="2023-06" db="EMBL/GenBank/DDBJ databases">
        <authorList>
            <consortium name="Lawrence Berkeley National Laboratory"/>
            <person name="Ahrendt S."/>
            <person name="Sahu N."/>
            <person name="Indic B."/>
            <person name="Wong-Bajracharya J."/>
            <person name="Merenyi Z."/>
            <person name="Ke H.-M."/>
            <person name="Monk M."/>
            <person name="Kocsube S."/>
            <person name="Drula E."/>
            <person name="Lipzen A."/>
            <person name="Balint B."/>
            <person name="Henrissat B."/>
            <person name="Andreopoulos B."/>
            <person name="Martin F.M."/>
            <person name="Harder C.B."/>
            <person name="Rigling D."/>
            <person name="Ford K.L."/>
            <person name="Foster G.D."/>
            <person name="Pangilinan J."/>
            <person name="Papanicolaou A."/>
            <person name="Barry K."/>
            <person name="LaButti K."/>
            <person name="Viragh M."/>
            <person name="Koriabine M."/>
            <person name="Yan M."/>
            <person name="Riley R."/>
            <person name="Champramary S."/>
            <person name="Plett K.L."/>
            <person name="Tsai I.J."/>
            <person name="Slot J."/>
            <person name="Sipos G."/>
            <person name="Plett J."/>
            <person name="Nagy L.G."/>
            <person name="Grigoriev I.V."/>
        </authorList>
    </citation>
    <scope>NUCLEOTIDE SEQUENCE</scope>
    <source>
        <strain evidence="2">ICMP 16352</strain>
    </source>
</reference>
<keyword evidence="1" id="KW-1133">Transmembrane helix</keyword>
<keyword evidence="1" id="KW-0472">Membrane</keyword>
<keyword evidence="1" id="KW-0812">Transmembrane</keyword>
<evidence type="ECO:0000313" key="3">
    <source>
        <dbReference type="Proteomes" id="UP001175227"/>
    </source>
</evidence>
<name>A0AA39P3N5_9AGAR</name>
<accession>A0AA39P3N5</accession>
<dbReference type="AlphaFoldDB" id="A0AA39P3N5"/>
<protein>
    <submittedName>
        <fullName evidence="2">Uncharacterized protein</fullName>
    </submittedName>
</protein>
<gene>
    <name evidence="2" type="ORF">IW261DRAFT_1421191</name>
</gene>
<comment type="caution">
    <text evidence="2">The sequence shown here is derived from an EMBL/GenBank/DDBJ whole genome shotgun (WGS) entry which is preliminary data.</text>
</comment>
<feature type="transmembrane region" description="Helical" evidence="1">
    <location>
        <begin position="96"/>
        <end position="113"/>
    </location>
</feature>
<keyword evidence="3" id="KW-1185">Reference proteome</keyword>
<dbReference type="Proteomes" id="UP001175227">
    <property type="component" value="Unassembled WGS sequence"/>
</dbReference>
<proteinExistence type="predicted"/>
<evidence type="ECO:0000256" key="1">
    <source>
        <dbReference type="SAM" id="Phobius"/>
    </source>
</evidence>